<evidence type="ECO:0008006" key="6">
    <source>
        <dbReference type="Google" id="ProtNLM"/>
    </source>
</evidence>
<evidence type="ECO:0000313" key="5">
    <source>
        <dbReference type="Proteomes" id="UP000255139"/>
    </source>
</evidence>
<evidence type="ECO:0000313" key="3">
    <source>
        <dbReference type="EMBL" id="TLD99790.1"/>
    </source>
</evidence>
<keyword evidence="1" id="KW-0472">Membrane</keyword>
<reference evidence="2 5" key="2">
    <citation type="submission" date="2018-06" db="EMBL/GenBank/DDBJ databases">
        <authorList>
            <consortium name="Pathogen Informatics"/>
            <person name="Doyle S."/>
        </authorList>
    </citation>
    <scope>NUCLEOTIDE SEQUENCE [LARGE SCALE GENOMIC DNA]</scope>
    <source>
        <strain evidence="2 5">NCTC12714</strain>
    </source>
</reference>
<dbReference type="OrthoDB" id="5328656at2"/>
<dbReference type="EMBL" id="UGJE01000002">
    <property type="protein sequence ID" value="STQ86976.1"/>
    <property type="molecule type" value="Genomic_DNA"/>
</dbReference>
<evidence type="ECO:0000313" key="4">
    <source>
        <dbReference type="Proteomes" id="UP000029922"/>
    </source>
</evidence>
<dbReference type="Proteomes" id="UP000255139">
    <property type="component" value="Unassembled WGS sequence"/>
</dbReference>
<proteinExistence type="predicted"/>
<dbReference type="RefSeq" id="WP_104692309.1">
    <property type="nucleotide sequence ID" value="NZ_FZML01000009.1"/>
</dbReference>
<keyword evidence="5" id="KW-1185">Reference proteome</keyword>
<gene>
    <name evidence="3" type="ORF">LS73_006885</name>
    <name evidence="2" type="ORF">NCTC12714_01787</name>
</gene>
<keyword evidence="1" id="KW-1133">Transmembrane helix</keyword>
<dbReference type="EMBL" id="JRPD02000015">
    <property type="protein sequence ID" value="TLD99790.1"/>
    <property type="molecule type" value="Genomic_DNA"/>
</dbReference>
<feature type="transmembrane region" description="Helical" evidence="1">
    <location>
        <begin position="12"/>
        <end position="29"/>
    </location>
</feature>
<keyword evidence="1" id="KW-0812">Transmembrane</keyword>
<protein>
    <recommendedName>
        <fullName evidence="6">Outer membrane beta-barrel protein</fullName>
    </recommendedName>
</protein>
<dbReference type="AlphaFoldDB" id="A0A377PVS0"/>
<organism evidence="2 5">
    <name type="scientific">Helicobacter muridarum</name>
    <dbReference type="NCBI Taxonomy" id="216"/>
    <lineage>
        <taxon>Bacteria</taxon>
        <taxon>Pseudomonadati</taxon>
        <taxon>Campylobacterota</taxon>
        <taxon>Epsilonproteobacteria</taxon>
        <taxon>Campylobacterales</taxon>
        <taxon>Helicobacteraceae</taxon>
        <taxon>Helicobacter</taxon>
    </lineage>
</organism>
<evidence type="ECO:0000313" key="2">
    <source>
        <dbReference type="EMBL" id="STQ86976.1"/>
    </source>
</evidence>
<dbReference type="Proteomes" id="UP000029922">
    <property type="component" value="Unassembled WGS sequence"/>
</dbReference>
<accession>A0A377PVS0</accession>
<reference evidence="3 4" key="1">
    <citation type="journal article" date="2014" name="Genome Announc.">
        <title>Draft genome sequences of eight enterohepatic helicobacter species isolated from both laboratory and wild rodents.</title>
        <authorList>
            <person name="Sheh A."/>
            <person name="Shen Z."/>
            <person name="Fox J.G."/>
        </authorList>
    </citation>
    <scope>NUCLEOTIDE SEQUENCE [LARGE SCALE GENOMIC DNA]</scope>
    <source>
        <strain evidence="3 4">ST1</strain>
    </source>
</reference>
<evidence type="ECO:0000256" key="1">
    <source>
        <dbReference type="SAM" id="Phobius"/>
    </source>
</evidence>
<sequence length="204" mass="22895">MYCTYSKYCFQVFKYILIVMFLCPLFLRADSNVPNLELAGSESFEYDVNNKIRKAKSNFNIGIGANISKVNHESLGKYRINVSALLGYSQFFYKTFGVRLYGLFDYSIEKIYGGAGFDVLWDFLQTENFGIGIISGSSVGYSQVTELDNNGGALSQFHVGASVNFDGGKSRLEGLVRIPYNKLKSSNTLIDVGITYVIMYSYLF</sequence>
<name>A0A377PVS0_9HELI</name>